<keyword evidence="3" id="KW-1185">Reference proteome</keyword>
<dbReference type="EMBL" id="JBHFEH010000007">
    <property type="protein sequence ID" value="KAL2056527.1"/>
    <property type="molecule type" value="Genomic_DNA"/>
</dbReference>
<sequence>MPQTPFTQQDIRQRRQRSAAPTPDTAAPGKTFGDIWEGTSDVSDDEDDMEVDDTPKGKVKKGAPEVKKGAPEVKEEQQESEFSKWFWEHRGETNRAWKRRRRETAKDKRQKDNKERRR</sequence>
<proteinExistence type="predicted"/>
<feature type="region of interest" description="Disordered" evidence="1">
    <location>
        <begin position="1"/>
        <end position="118"/>
    </location>
</feature>
<feature type="compositionally biased region" description="Basic and acidic residues" evidence="1">
    <location>
        <begin position="104"/>
        <end position="118"/>
    </location>
</feature>
<name>A0ABR4BFB0_9LECA</name>
<organism evidence="2 3">
    <name type="scientific">Lepraria finkii</name>
    <dbReference type="NCBI Taxonomy" id="1340010"/>
    <lineage>
        <taxon>Eukaryota</taxon>
        <taxon>Fungi</taxon>
        <taxon>Dikarya</taxon>
        <taxon>Ascomycota</taxon>
        <taxon>Pezizomycotina</taxon>
        <taxon>Lecanoromycetes</taxon>
        <taxon>OSLEUM clade</taxon>
        <taxon>Lecanoromycetidae</taxon>
        <taxon>Lecanorales</taxon>
        <taxon>Lecanorineae</taxon>
        <taxon>Stereocaulaceae</taxon>
        <taxon>Lepraria</taxon>
    </lineage>
</organism>
<feature type="compositionally biased region" description="Acidic residues" evidence="1">
    <location>
        <begin position="42"/>
        <end position="52"/>
    </location>
</feature>
<evidence type="ECO:0000256" key="1">
    <source>
        <dbReference type="SAM" id="MobiDB-lite"/>
    </source>
</evidence>
<feature type="compositionally biased region" description="Basic and acidic residues" evidence="1">
    <location>
        <begin position="62"/>
        <end position="77"/>
    </location>
</feature>
<protein>
    <submittedName>
        <fullName evidence="2">Uncharacterized protein</fullName>
    </submittedName>
</protein>
<evidence type="ECO:0000313" key="2">
    <source>
        <dbReference type="EMBL" id="KAL2056527.1"/>
    </source>
</evidence>
<feature type="compositionally biased region" description="Basic and acidic residues" evidence="1">
    <location>
        <begin position="86"/>
        <end position="95"/>
    </location>
</feature>
<accession>A0ABR4BFB0</accession>
<reference evidence="2 3" key="1">
    <citation type="submission" date="2024-09" db="EMBL/GenBank/DDBJ databases">
        <title>Rethinking Asexuality: The Enigmatic Case of Functional Sexual Genes in Lepraria (Stereocaulaceae).</title>
        <authorList>
            <person name="Doellman M."/>
            <person name="Sun Y."/>
            <person name="Barcenas-Pena A."/>
            <person name="Lumbsch H.T."/>
            <person name="Grewe F."/>
        </authorList>
    </citation>
    <scope>NUCLEOTIDE SEQUENCE [LARGE SCALE GENOMIC DNA]</scope>
    <source>
        <strain evidence="2 3">Grewe 0041</strain>
    </source>
</reference>
<feature type="compositionally biased region" description="Polar residues" evidence="1">
    <location>
        <begin position="1"/>
        <end position="10"/>
    </location>
</feature>
<comment type="caution">
    <text evidence="2">The sequence shown here is derived from an EMBL/GenBank/DDBJ whole genome shotgun (WGS) entry which is preliminary data.</text>
</comment>
<gene>
    <name evidence="2" type="ORF">ABVK25_002921</name>
</gene>
<dbReference type="Proteomes" id="UP001590951">
    <property type="component" value="Unassembled WGS sequence"/>
</dbReference>
<evidence type="ECO:0000313" key="3">
    <source>
        <dbReference type="Proteomes" id="UP001590951"/>
    </source>
</evidence>